<dbReference type="EMBL" id="MQMF01000003">
    <property type="protein sequence ID" value="OOE10823.1"/>
    <property type="molecule type" value="Genomic_DNA"/>
</dbReference>
<dbReference type="Proteomes" id="UP000188597">
    <property type="component" value="Unassembled WGS sequence"/>
</dbReference>
<comment type="caution">
    <text evidence="1">The sequence shown here is derived from an EMBL/GenBank/DDBJ whole genome shotgun (WGS) entry which is preliminary data.</text>
</comment>
<accession>A0A1V3G738</accession>
<reference evidence="1 2" key="1">
    <citation type="submission" date="2016-11" db="EMBL/GenBank/DDBJ databases">
        <authorList>
            <person name="Jaros S."/>
            <person name="Januszkiewicz K."/>
            <person name="Wedrychowicz H."/>
        </authorList>
    </citation>
    <scope>NUCLEOTIDE SEQUENCE [LARGE SCALE GENOMIC DNA]</scope>
    <source>
        <strain evidence="1 2">Con a/3</strain>
    </source>
</reference>
<organism evidence="1 2">
    <name type="scientific">Fictibacillus arsenicus</name>
    <dbReference type="NCBI Taxonomy" id="255247"/>
    <lineage>
        <taxon>Bacteria</taxon>
        <taxon>Bacillati</taxon>
        <taxon>Bacillota</taxon>
        <taxon>Bacilli</taxon>
        <taxon>Bacillales</taxon>
        <taxon>Fictibacillaceae</taxon>
        <taxon>Fictibacillus</taxon>
    </lineage>
</organism>
<evidence type="ECO:0000313" key="1">
    <source>
        <dbReference type="EMBL" id="OOE10823.1"/>
    </source>
</evidence>
<dbReference type="RefSeq" id="WP_077364519.1">
    <property type="nucleotide sequence ID" value="NZ_MQMF01000003.1"/>
</dbReference>
<dbReference type="AlphaFoldDB" id="A0A1V3G738"/>
<evidence type="ECO:0000313" key="2">
    <source>
        <dbReference type="Proteomes" id="UP000188597"/>
    </source>
</evidence>
<gene>
    <name evidence="1" type="ORF">UN64_15880</name>
</gene>
<proteinExistence type="predicted"/>
<name>A0A1V3G738_9BACL</name>
<sequence>MCESHASKLAIFILTKRSERNDSRYGTGLLAYEETKFGKLRYSTSTYNGKLERGSDALNDTIRKFIKLIPPVDAIDVYVKEWFFEPPFLFEIGGTKIRLFKIRKDLKFRNRLLTRLAENACELEQSDFIEIR</sequence>
<protein>
    <submittedName>
        <fullName evidence="1">Uncharacterized protein</fullName>
    </submittedName>
</protein>